<accession>A0A8J4Y729</accession>
<evidence type="ECO:0000256" key="6">
    <source>
        <dbReference type="SAM" id="Phobius"/>
    </source>
</evidence>
<keyword evidence="2 6" id="KW-0812">Transmembrane</keyword>
<keyword evidence="4 6" id="KW-0472">Membrane</keyword>
<dbReference type="InterPro" id="IPR005828">
    <property type="entry name" value="MFS_sugar_transport-like"/>
</dbReference>
<sequence>MFLCSLVAAVEASSIRHRSIVGIMFSVPFALGNMLLPGVAYLVRDWRHLHLAISVPVILLIANTIILPESPRWLLQKGRWTEAEKELQRAARWNSSKTFDSSWLLSALTQMKAQQAEHQEHSEDNTPGRFSLRDTRRSLMVFVSTPVLRRISLILYFVWLTCSMVYYGISLSSSNFSVDPFLYMFLGGVMELPSYTLTVPFVSVCGRKAVLITLLMACGVTVLVVPFLPLAHDGWGFLSVVMAGKFCITSAYQVVYLYSSELFPTTLRTRGVGVSSMVGRLGAILSPFINDGLGGLHWAIPTTIFGALSVTAALLTCLLPETRGRQLPDTVDDVERDGHAPPSSVGVSEESEAAARLKEDAAVTTSAL</sequence>
<dbReference type="EMBL" id="JACEEZ010016852">
    <property type="protein sequence ID" value="KAG0717956.1"/>
    <property type="molecule type" value="Genomic_DNA"/>
</dbReference>
<feature type="region of interest" description="Disordered" evidence="5">
    <location>
        <begin position="328"/>
        <end position="368"/>
    </location>
</feature>
<feature type="transmembrane region" description="Helical" evidence="6">
    <location>
        <begin position="147"/>
        <end position="169"/>
    </location>
</feature>
<keyword evidence="9" id="KW-1185">Reference proteome</keyword>
<feature type="transmembrane region" description="Helical" evidence="6">
    <location>
        <begin position="20"/>
        <end position="43"/>
    </location>
</feature>
<proteinExistence type="predicted"/>
<gene>
    <name evidence="8" type="primary">Orct_18</name>
    <name evidence="8" type="ORF">GWK47_053419</name>
</gene>
<organism evidence="8 9">
    <name type="scientific">Chionoecetes opilio</name>
    <name type="common">Atlantic snow crab</name>
    <name type="synonym">Cancer opilio</name>
    <dbReference type="NCBI Taxonomy" id="41210"/>
    <lineage>
        <taxon>Eukaryota</taxon>
        <taxon>Metazoa</taxon>
        <taxon>Ecdysozoa</taxon>
        <taxon>Arthropoda</taxon>
        <taxon>Crustacea</taxon>
        <taxon>Multicrustacea</taxon>
        <taxon>Malacostraca</taxon>
        <taxon>Eumalacostraca</taxon>
        <taxon>Eucarida</taxon>
        <taxon>Decapoda</taxon>
        <taxon>Pleocyemata</taxon>
        <taxon>Brachyura</taxon>
        <taxon>Eubrachyura</taxon>
        <taxon>Majoidea</taxon>
        <taxon>Majidae</taxon>
        <taxon>Chionoecetes</taxon>
    </lineage>
</organism>
<comment type="caution">
    <text evidence="8">The sequence shown here is derived from an EMBL/GenBank/DDBJ whole genome shotgun (WGS) entry which is preliminary data.</text>
</comment>
<dbReference type="InterPro" id="IPR020846">
    <property type="entry name" value="MFS_dom"/>
</dbReference>
<dbReference type="PROSITE" id="PS50850">
    <property type="entry name" value="MFS"/>
    <property type="match status" value="1"/>
</dbReference>
<evidence type="ECO:0000256" key="3">
    <source>
        <dbReference type="ARBA" id="ARBA00022989"/>
    </source>
</evidence>
<dbReference type="OrthoDB" id="2544694at2759"/>
<comment type="subcellular location">
    <subcellularLocation>
        <location evidence="1">Membrane</location>
        <topology evidence="1">Multi-pass membrane protein</topology>
    </subcellularLocation>
</comment>
<protein>
    <submittedName>
        <fullName evidence="8">Organic cation transporter protein</fullName>
    </submittedName>
</protein>
<evidence type="ECO:0000256" key="2">
    <source>
        <dbReference type="ARBA" id="ARBA00022692"/>
    </source>
</evidence>
<feature type="transmembrane region" description="Helical" evidence="6">
    <location>
        <begin position="49"/>
        <end position="67"/>
    </location>
</feature>
<dbReference type="Proteomes" id="UP000770661">
    <property type="component" value="Unassembled WGS sequence"/>
</dbReference>
<dbReference type="GO" id="GO:0016020">
    <property type="term" value="C:membrane"/>
    <property type="evidence" value="ECO:0007669"/>
    <property type="project" value="UniProtKB-SubCell"/>
</dbReference>
<name>A0A8J4Y729_CHIOP</name>
<dbReference type="Gene3D" id="1.20.1250.20">
    <property type="entry name" value="MFS general substrate transporter like domains"/>
    <property type="match status" value="1"/>
</dbReference>
<dbReference type="AlphaFoldDB" id="A0A8J4Y729"/>
<evidence type="ECO:0000313" key="8">
    <source>
        <dbReference type="EMBL" id="KAG0717956.1"/>
    </source>
</evidence>
<evidence type="ECO:0000256" key="1">
    <source>
        <dbReference type="ARBA" id="ARBA00004141"/>
    </source>
</evidence>
<dbReference type="Pfam" id="PF00083">
    <property type="entry name" value="Sugar_tr"/>
    <property type="match status" value="1"/>
</dbReference>
<dbReference type="InterPro" id="IPR036259">
    <property type="entry name" value="MFS_trans_sf"/>
</dbReference>
<dbReference type="GO" id="GO:0022857">
    <property type="term" value="F:transmembrane transporter activity"/>
    <property type="evidence" value="ECO:0007669"/>
    <property type="project" value="InterPro"/>
</dbReference>
<evidence type="ECO:0000256" key="5">
    <source>
        <dbReference type="SAM" id="MobiDB-lite"/>
    </source>
</evidence>
<feature type="transmembrane region" description="Helical" evidence="6">
    <location>
        <begin position="271"/>
        <end position="289"/>
    </location>
</feature>
<evidence type="ECO:0000256" key="4">
    <source>
        <dbReference type="ARBA" id="ARBA00023136"/>
    </source>
</evidence>
<evidence type="ECO:0000313" key="9">
    <source>
        <dbReference type="Proteomes" id="UP000770661"/>
    </source>
</evidence>
<reference evidence="8" key="1">
    <citation type="submission" date="2020-07" db="EMBL/GenBank/DDBJ databases">
        <title>The High-quality genome of the commercially important snow crab, Chionoecetes opilio.</title>
        <authorList>
            <person name="Jeong J.-H."/>
            <person name="Ryu S."/>
        </authorList>
    </citation>
    <scope>NUCLEOTIDE SEQUENCE</scope>
    <source>
        <strain evidence="8">MADBK_172401_WGS</strain>
        <tissue evidence="8">Digestive gland</tissue>
    </source>
</reference>
<dbReference type="PANTHER" id="PTHR24064">
    <property type="entry name" value="SOLUTE CARRIER FAMILY 22 MEMBER"/>
    <property type="match status" value="1"/>
</dbReference>
<evidence type="ECO:0000259" key="7">
    <source>
        <dbReference type="PROSITE" id="PS50850"/>
    </source>
</evidence>
<feature type="transmembrane region" description="Helical" evidence="6">
    <location>
        <begin position="295"/>
        <end position="319"/>
    </location>
</feature>
<dbReference type="SUPFAM" id="SSF103473">
    <property type="entry name" value="MFS general substrate transporter"/>
    <property type="match status" value="1"/>
</dbReference>
<keyword evidence="3 6" id="KW-1133">Transmembrane helix</keyword>
<feature type="transmembrane region" description="Helical" evidence="6">
    <location>
        <begin position="235"/>
        <end position="259"/>
    </location>
</feature>
<feature type="transmembrane region" description="Helical" evidence="6">
    <location>
        <begin position="181"/>
        <end position="202"/>
    </location>
</feature>
<feature type="transmembrane region" description="Helical" evidence="6">
    <location>
        <begin position="209"/>
        <end position="229"/>
    </location>
</feature>
<feature type="domain" description="Major facilitator superfamily (MFS) profile" evidence="7">
    <location>
        <begin position="1"/>
        <end position="324"/>
    </location>
</feature>